<evidence type="ECO:0000313" key="10">
    <source>
        <dbReference type="EMBL" id="WOC13204.1"/>
    </source>
</evidence>
<reference evidence="10" key="1">
    <citation type="submission" date="2023-06" db="EMBL/GenBank/DDBJ databases">
        <title>Gordonia sp. nov. and Pseudochrobactrum sp. nov., two species isolated from the burying beetle Nicrophorus vespilloides.</title>
        <authorList>
            <person name="Poehlein A."/>
            <person name="Guzman J."/>
            <person name="Daniel R."/>
            <person name="Vilcinskas A."/>
        </authorList>
    </citation>
    <scope>NUCLEOTIDE SEQUENCE</scope>
    <source>
        <strain evidence="10">MP11Mi</strain>
    </source>
</reference>
<evidence type="ECO:0000256" key="4">
    <source>
        <dbReference type="ARBA" id="ARBA00022692"/>
    </source>
</evidence>
<dbReference type="GO" id="GO:0005886">
    <property type="term" value="C:plasma membrane"/>
    <property type="evidence" value="ECO:0007669"/>
    <property type="project" value="UniProtKB-SubCell"/>
</dbReference>
<dbReference type="PANTHER" id="PTHR30460">
    <property type="entry name" value="MODERATE CONDUCTANCE MECHANOSENSITIVE CHANNEL YBIO"/>
    <property type="match status" value="1"/>
</dbReference>
<name>A0AA97CWS9_9ACTN</name>
<dbReference type="SUPFAM" id="SSF82689">
    <property type="entry name" value="Mechanosensitive channel protein MscS (YggB), C-terminal domain"/>
    <property type="match status" value="1"/>
</dbReference>
<evidence type="ECO:0000259" key="9">
    <source>
        <dbReference type="Pfam" id="PF21082"/>
    </source>
</evidence>
<dbReference type="InterPro" id="IPR023408">
    <property type="entry name" value="MscS_beta-dom_sf"/>
</dbReference>
<comment type="similarity">
    <text evidence="2">Belongs to the MscS (TC 1.A.23) family.</text>
</comment>
<dbReference type="InterPro" id="IPR011066">
    <property type="entry name" value="MscS_channel_C_sf"/>
</dbReference>
<evidence type="ECO:0008006" key="11">
    <source>
        <dbReference type="Google" id="ProtNLM"/>
    </source>
</evidence>
<dbReference type="GO" id="GO:0008381">
    <property type="term" value="F:mechanosensitive monoatomic ion channel activity"/>
    <property type="evidence" value="ECO:0007669"/>
    <property type="project" value="InterPro"/>
</dbReference>
<evidence type="ECO:0000256" key="3">
    <source>
        <dbReference type="ARBA" id="ARBA00022475"/>
    </source>
</evidence>
<feature type="domain" description="Mechanosensitive ion channel MscS C-terminal" evidence="9">
    <location>
        <begin position="198"/>
        <end position="283"/>
    </location>
</feature>
<keyword evidence="6 7" id="KW-0472">Membrane</keyword>
<keyword evidence="5 7" id="KW-1133">Transmembrane helix</keyword>
<accession>A0AA97CWS9</accession>
<evidence type="ECO:0000256" key="1">
    <source>
        <dbReference type="ARBA" id="ARBA00004651"/>
    </source>
</evidence>
<feature type="transmembrane region" description="Helical" evidence="7">
    <location>
        <begin position="78"/>
        <end position="99"/>
    </location>
</feature>
<dbReference type="AlphaFoldDB" id="A0AA97CWS9"/>
<dbReference type="InterPro" id="IPR045276">
    <property type="entry name" value="YbiO_bact"/>
</dbReference>
<dbReference type="Pfam" id="PF00924">
    <property type="entry name" value="MS_channel_2nd"/>
    <property type="match status" value="1"/>
</dbReference>
<proteinExistence type="inferred from homology"/>
<evidence type="ECO:0000256" key="7">
    <source>
        <dbReference type="SAM" id="Phobius"/>
    </source>
</evidence>
<dbReference type="SUPFAM" id="SSF50182">
    <property type="entry name" value="Sm-like ribonucleoproteins"/>
    <property type="match status" value="1"/>
</dbReference>
<dbReference type="FunFam" id="2.30.30.60:FF:000001">
    <property type="entry name" value="MscS Mechanosensitive ion channel"/>
    <property type="match status" value="1"/>
</dbReference>
<gene>
    <name evidence="10" type="ORF">MP11Mi_23030</name>
</gene>
<dbReference type="EMBL" id="CP128986">
    <property type="protein sequence ID" value="WOC13204.1"/>
    <property type="molecule type" value="Genomic_DNA"/>
</dbReference>
<evidence type="ECO:0000256" key="6">
    <source>
        <dbReference type="ARBA" id="ARBA00023136"/>
    </source>
</evidence>
<dbReference type="InterPro" id="IPR006685">
    <property type="entry name" value="MscS_channel_2nd"/>
</dbReference>
<evidence type="ECO:0000259" key="8">
    <source>
        <dbReference type="Pfam" id="PF00924"/>
    </source>
</evidence>
<evidence type="ECO:0000256" key="5">
    <source>
        <dbReference type="ARBA" id="ARBA00022989"/>
    </source>
</evidence>
<protein>
    <recommendedName>
        <fullName evidence="11">Mechanosensitive ion channel</fullName>
    </recommendedName>
</protein>
<keyword evidence="4 7" id="KW-0812">Transmembrane</keyword>
<dbReference type="Pfam" id="PF21082">
    <property type="entry name" value="MS_channel_3rd"/>
    <property type="match status" value="1"/>
</dbReference>
<organism evidence="10">
    <name type="scientific">Gordonia sp. MP11Mi</name>
    <dbReference type="NCBI Taxonomy" id="3022769"/>
    <lineage>
        <taxon>Bacteria</taxon>
        <taxon>Bacillati</taxon>
        <taxon>Actinomycetota</taxon>
        <taxon>Actinomycetes</taxon>
        <taxon>Mycobacteriales</taxon>
        <taxon>Gordoniaceae</taxon>
        <taxon>Gordonia</taxon>
    </lineage>
</organism>
<sequence length="312" mass="34270">MTYLVDELGLPSWLRSIERWLAVDFVQMLVWIIGAILIARFIRWGADRYSQRAITQFELSEDIVQSEDLKHRRALVDVIAWTLIAIVVIVVGLKILAVWVPTSSLVGLSAVLGAALGFGAQRIVQDVLAGFFIIAEHQYGYGDVVNLAVTGGLEAEGTVEDVTLRVTRLRNSDGELITVPNGQMIKATNLSKDWARAVVDVPVPLDADINVVNATLREVGQEFYEKPRWHRLLLDAPQPLGVTNLELDSATVRMVARTLPGQQFDIGRALRSEIIFALARHGVTVSKEVRNETVAETAAAAAPDEARDGGEE</sequence>
<comment type="subcellular location">
    <subcellularLocation>
        <location evidence="1">Cell membrane</location>
        <topology evidence="1">Multi-pass membrane protein</topology>
    </subcellularLocation>
</comment>
<dbReference type="Gene3D" id="2.30.30.60">
    <property type="match status" value="1"/>
</dbReference>
<feature type="domain" description="Mechanosensitive ion channel MscS" evidence="8">
    <location>
        <begin position="123"/>
        <end position="191"/>
    </location>
</feature>
<keyword evidence="3" id="KW-1003">Cell membrane</keyword>
<evidence type="ECO:0000256" key="2">
    <source>
        <dbReference type="ARBA" id="ARBA00008017"/>
    </source>
</evidence>
<dbReference type="InterPro" id="IPR010920">
    <property type="entry name" value="LSM_dom_sf"/>
</dbReference>
<dbReference type="RefSeq" id="WP_420039043.1">
    <property type="nucleotide sequence ID" value="NZ_CP128986.1"/>
</dbReference>
<dbReference type="Gene3D" id="1.10.287.1260">
    <property type="match status" value="1"/>
</dbReference>
<dbReference type="InterPro" id="IPR049278">
    <property type="entry name" value="MS_channel_C"/>
</dbReference>
<feature type="transmembrane region" description="Helical" evidence="7">
    <location>
        <begin position="20"/>
        <end position="42"/>
    </location>
</feature>
<dbReference type="PANTHER" id="PTHR30460:SF0">
    <property type="entry name" value="MODERATE CONDUCTANCE MECHANOSENSITIVE CHANNEL YBIO"/>
    <property type="match status" value="1"/>
</dbReference>
<dbReference type="Gene3D" id="3.30.70.100">
    <property type="match status" value="1"/>
</dbReference>